<protein>
    <submittedName>
        <fullName evidence="3">Uncharacterized protein</fullName>
    </submittedName>
</protein>
<feature type="transmembrane region" description="Helical" evidence="2">
    <location>
        <begin position="162"/>
        <end position="179"/>
    </location>
</feature>
<keyword evidence="2" id="KW-0472">Membrane</keyword>
<dbReference type="AlphaFoldDB" id="A0AAD4RW12"/>
<evidence type="ECO:0000256" key="1">
    <source>
        <dbReference type="ARBA" id="ARBA00010199"/>
    </source>
</evidence>
<keyword evidence="2" id="KW-1133">Transmembrane helix</keyword>
<reference evidence="3" key="1">
    <citation type="submission" date="2022-04" db="EMBL/GenBank/DDBJ databases">
        <title>A functionally conserved STORR gene fusion in Papaver species that diverged 16.8 million years ago.</title>
        <authorList>
            <person name="Catania T."/>
        </authorList>
    </citation>
    <scope>NUCLEOTIDE SEQUENCE</scope>
    <source>
        <strain evidence="3">S-188037</strain>
    </source>
</reference>
<feature type="transmembrane region" description="Helical" evidence="2">
    <location>
        <begin position="82"/>
        <end position="105"/>
    </location>
</feature>
<evidence type="ECO:0000313" key="3">
    <source>
        <dbReference type="EMBL" id="KAI3836772.1"/>
    </source>
</evidence>
<keyword evidence="4" id="KW-1185">Reference proteome</keyword>
<feature type="transmembrane region" description="Helical" evidence="2">
    <location>
        <begin position="126"/>
        <end position="150"/>
    </location>
</feature>
<accession>A0AAD4RW12</accession>
<feature type="transmembrane region" description="Helical" evidence="2">
    <location>
        <begin position="20"/>
        <end position="36"/>
    </location>
</feature>
<dbReference type="EMBL" id="JAJJMB010017633">
    <property type="protein sequence ID" value="KAI3836772.1"/>
    <property type="molecule type" value="Genomic_DNA"/>
</dbReference>
<comment type="caution">
    <text evidence="3">The sequence shown here is derived from an EMBL/GenBank/DDBJ whole genome shotgun (WGS) entry which is preliminary data.</text>
</comment>
<dbReference type="PANTHER" id="PTHR11206">
    <property type="entry name" value="MULTIDRUG RESISTANCE PROTEIN"/>
    <property type="match status" value="1"/>
</dbReference>
<dbReference type="GO" id="GO:0015297">
    <property type="term" value="F:antiporter activity"/>
    <property type="evidence" value="ECO:0007669"/>
    <property type="project" value="InterPro"/>
</dbReference>
<organism evidence="3 4">
    <name type="scientific">Papaver atlanticum</name>
    <dbReference type="NCBI Taxonomy" id="357466"/>
    <lineage>
        <taxon>Eukaryota</taxon>
        <taxon>Viridiplantae</taxon>
        <taxon>Streptophyta</taxon>
        <taxon>Embryophyta</taxon>
        <taxon>Tracheophyta</taxon>
        <taxon>Spermatophyta</taxon>
        <taxon>Magnoliopsida</taxon>
        <taxon>Ranunculales</taxon>
        <taxon>Papaveraceae</taxon>
        <taxon>Papaveroideae</taxon>
        <taxon>Papaver</taxon>
    </lineage>
</organism>
<feature type="transmembrane region" description="Helical" evidence="2">
    <location>
        <begin position="186"/>
        <end position="210"/>
    </location>
</feature>
<keyword evidence="2" id="KW-0812">Transmembrane</keyword>
<dbReference type="GO" id="GO:0016020">
    <property type="term" value="C:membrane"/>
    <property type="evidence" value="ECO:0007669"/>
    <property type="project" value="InterPro"/>
</dbReference>
<dbReference type="Proteomes" id="UP001202328">
    <property type="component" value="Unassembled WGS sequence"/>
</dbReference>
<evidence type="ECO:0000256" key="2">
    <source>
        <dbReference type="SAM" id="Phobius"/>
    </source>
</evidence>
<name>A0AAD4RW12_9MAGN</name>
<proteinExistence type="inferred from homology"/>
<evidence type="ECO:0000313" key="4">
    <source>
        <dbReference type="Proteomes" id="UP001202328"/>
    </source>
</evidence>
<sequence>MSTGIVIGTVIPVRRTDLEYWTLMVLLVFAGVLKNAEVKVDAAAICLNVEGWIFMVPLGYIAAVSVRVSNELGAGNAAAAKFSVWVTVSIALVTQTAFAILILITRYDFPKLFTDDEIVMKEVSALAVYLCISILLCAILPVLSGMAIGAGWQAAVAYVNSVSYYLIGLPIGIFMGFKLDWGLEGLWIGMQIGMGIQTIVLIIMFCRANWDKEVQLSNDRVSEGVGLGEEQKLIN</sequence>
<comment type="similarity">
    <text evidence="1">Belongs to the multi antimicrobial extrusion (MATE) (TC 2.A.66.1) family.</text>
</comment>
<dbReference type="InterPro" id="IPR002528">
    <property type="entry name" value="MATE_fam"/>
</dbReference>
<gene>
    <name evidence="3" type="ORF">MKW98_005105</name>
</gene>
<dbReference type="GO" id="GO:0042910">
    <property type="term" value="F:xenobiotic transmembrane transporter activity"/>
    <property type="evidence" value="ECO:0007669"/>
    <property type="project" value="InterPro"/>
</dbReference>
<dbReference type="Pfam" id="PF01554">
    <property type="entry name" value="MatE"/>
    <property type="match status" value="1"/>
</dbReference>